<accession>A0A6N2ZR52</accession>
<dbReference type="EMBL" id="CACRTZ010000004">
    <property type="protein sequence ID" value="VYT80637.1"/>
    <property type="molecule type" value="Genomic_DNA"/>
</dbReference>
<proteinExistence type="predicted"/>
<reference evidence="1" key="1">
    <citation type="submission" date="2019-11" db="EMBL/GenBank/DDBJ databases">
        <authorList>
            <person name="Feng L."/>
        </authorList>
    </citation>
    <scope>NUCLEOTIDE SEQUENCE</scope>
    <source>
        <strain evidence="1">EMassiliensisLFYP7</strain>
    </source>
</reference>
<organism evidence="1">
    <name type="scientific">Phytobacter massiliensis</name>
    <dbReference type="NCBI Taxonomy" id="1485952"/>
    <lineage>
        <taxon>Bacteria</taxon>
        <taxon>Pseudomonadati</taxon>
        <taxon>Pseudomonadota</taxon>
        <taxon>Gammaproteobacteria</taxon>
        <taxon>Enterobacterales</taxon>
        <taxon>Enterobacteriaceae</taxon>
        <taxon>Phytobacter</taxon>
    </lineage>
</organism>
<dbReference type="RefSeq" id="WP_156564747.1">
    <property type="nucleotide sequence ID" value="NZ_CACRTZ010000004.1"/>
</dbReference>
<sequence length="70" mass="8117">MNEDEHVLPEEIHEAIGLVATYLMNSRLPVKADNLIMVLRAQEIMVTCSRQRGVLEATRHYLDKRMKKPL</sequence>
<dbReference type="AlphaFoldDB" id="A0A6N2ZR52"/>
<protein>
    <submittedName>
        <fullName evidence="1">Uncharacterized protein</fullName>
    </submittedName>
</protein>
<evidence type="ECO:0000313" key="1">
    <source>
        <dbReference type="EMBL" id="VYT80637.1"/>
    </source>
</evidence>
<name>A0A6N2ZR52_9ENTR</name>
<gene>
    <name evidence="1" type="ORF">EMLFYP7_00660</name>
</gene>